<keyword evidence="2" id="KW-1185">Reference proteome</keyword>
<accession>A0ACC4P075</accession>
<evidence type="ECO:0000313" key="2">
    <source>
        <dbReference type="Proteomes" id="UP000030421"/>
    </source>
</evidence>
<protein>
    <submittedName>
        <fullName evidence="1">Diguanylate cyclase</fullName>
    </submittedName>
</protein>
<reference evidence="1" key="1">
    <citation type="submission" date="2014-10" db="EMBL/GenBank/DDBJ databases">
        <title>Genome sequencing of Vibrio caribbeanicus T14.</title>
        <authorList>
            <person name="Chan K.-G."/>
            <person name="Mohamad N.I."/>
        </authorList>
    </citation>
    <scope>NUCLEOTIDE SEQUENCE</scope>
    <source>
        <strain evidence="1">T14</strain>
    </source>
</reference>
<sequence>MKEPAKPDNEEQRIAHLQGLNILDTEPEERFDRVTRLAKRLLDVPIAVVSLVDSNRQWFKSCLGLDATETPRSISFCGHAILGDEPFIIPDAKQDTRFMGNPLVENEPHIRFYAGIPLVYHDNSKLGTLCVIDTKPRELQPHEVQDLVDLAKIAEQELANSLEATLDSLTKVSNRRGFNVLAHKSIEYCRFGGLAVSVAYFDLNDFKLINDNYGHQVGDEVLKNFAGLLRASFRDSDVLARMGGDEFIVLMSGASEIVANVAVERFRRCVAQYNETAEQEQKIQFSVGLAAAKVTCDFSLNNLVELADQRMYDAKKAQANKR</sequence>
<proteinExistence type="predicted"/>
<organism evidence="1 2">
    <name type="scientific">Vibrio caribbeanicus</name>
    <dbReference type="NCBI Taxonomy" id="701175"/>
    <lineage>
        <taxon>Bacteria</taxon>
        <taxon>Pseudomonadati</taxon>
        <taxon>Pseudomonadota</taxon>
        <taxon>Gammaproteobacteria</taxon>
        <taxon>Vibrionales</taxon>
        <taxon>Vibrionaceae</taxon>
        <taxon>Vibrio</taxon>
    </lineage>
</organism>
<evidence type="ECO:0000313" key="1">
    <source>
        <dbReference type="EMBL" id="KHD26192.1"/>
    </source>
</evidence>
<dbReference type="EMBL" id="JRWR01000003">
    <property type="protein sequence ID" value="KHD26192.1"/>
    <property type="molecule type" value="Genomic_DNA"/>
</dbReference>
<name>A0ACC4P075_9VIBR</name>
<gene>
    <name evidence="1" type="ORF">NM09_05465</name>
</gene>
<comment type="caution">
    <text evidence="1">The sequence shown here is derived from an EMBL/GenBank/DDBJ whole genome shotgun (WGS) entry which is preliminary data.</text>
</comment>
<dbReference type="Proteomes" id="UP000030421">
    <property type="component" value="Unassembled WGS sequence"/>
</dbReference>